<dbReference type="SUPFAM" id="SSF52096">
    <property type="entry name" value="ClpP/crotonase"/>
    <property type="match status" value="2"/>
</dbReference>
<keyword evidence="4" id="KW-1185">Reference proteome</keyword>
<dbReference type="EMBL" id="JACHWY010000001">
    <property type="protein sequence ID" value="MBB3046269.1"/>
    <property type="molecule type" value="Genomic_DNA"/>
</dbReference>
<feature type="domain" description="CoA carboxyltransferase N-terminal" evidence="1">
    <location>
        <begin position="9"/>
        <end position="262"/>
    </location>
</feature>
<dbReference type="InterPro" id="IPR034733">
    <property type="entry name" value="AcCoA_carboxyl_beta"/>
</dbReference>
<dbReference type="PROSITE" id="PS50989">
    <property type="entry name" value="COA_CT_CTER"/>
    <property type="match status" value="1"/>
</dbReference>
<keyword evidence="3" id="KW-0808">Transferase</keyword>
<dbReference type="InterPro" id="IPR011763">
    <property type="entry name" value="COA_CT_C"/>
</dbReference>
<evidence type="ECO:0000259" key="2">
    <source>
        <dbReference type="PROSITE" id="PS50989"/>
    </source>
</evidence>
<dbReference type="InterPro" id="IPR011762">
    <property type="entry name" value="COA_CT_N"/>
</dbReference>
<dbReference type="PANTHER" id="PTHR43842:SF2">
    <property type="entry name" value="PROPIONYL-COA CARBOXYLASE BETA CHAIN, MITOCHONDRIAL"/>
    <property type="match status" value="1"/>
</dbReference>
<dbReference type="GO" id="GO:0016740">
    <property type="term" value="F:transferase activity"/>
    <property type="evidence" value="ECO:0007669"/>
    <property type="project" value="UniProtKB-KW"/>
</dbReference>
<name>A0A7W4W2N9_9GAMM</name>
<dbReference type="Gene3D" id="3.90.226.10">
    <property type="entry name" value="2-enoyl-CoA Hydratase, Chain A, domain 1"/>
    <property type="match status" value="2"/>
</dbReference>
<reference evidence="3 4" key="1">
    <citation type="submission" date="2020-08" db="EMBL/GenBank/DDBJ databases">
        <title>Genomic Encyclopedia of Type Strains, Phase III (KMG-III): the genomes of soil and plant-associated and newly described type strains.</title>
        <authorList>
            <person name="Whitman W."/>
        </authorList>
    </citation>
    <scope>NUCLEOTIDE SEQUENCE [LARGE SCALE GENOMIC DNA]</scope>
    <source>
        <strain evidence="3 4">CECT 8654</strain>
    </source>
</reference>
<dbReference type="InterPro" id="IPR029045">
    <property type="entry name" value="ClpP/crotonase-like_dom_sf"/>
</dbReference>
<sequence>MADKQIPADWAELLADFHRRQTAGRAMGSPEKLAARKESGRLNVREIIDELLDQDSFFELGTLVGGVSYHGETPLPSDGIVGGLGRIDGRPVVVACEDFTIKGGSIGHSGNARRVRYARLAAQEKIPYILLLDGAGARATNALERHPYAPNDMIEIARLNAIAPTIAGVIGSSAGHGAISGLLMDFVLMTRQSTLFAAGPPLVAAATGEKVTKEELGPAEMHTSVSGNAHNLVENDQDLCAQIRRILSYLPANSGEAAPISASDENDDLGPRRLDDILRVIPRNTQTPYDVRKVIHAVCDHDSFFEIQPNYGRSMVTGLARLGGKPLLVVANQPNVLAGTITAEGANKAAHLIDMADRFNLPALFLADNPGVMSGTQAERAGTLRSAAAMFRAQTRFRHPKLHVTLRKAFGFGSSLMAMNPFDGQTLSIGLPGVMLGGMPTRGGDQAARMDEETARKMQALEANASWSVADNMAFDEIIDPRDLRNALLTGLNSARKPQL</sequence>
<dbReference type="Pfam" id="PF01039">
    <property type="entry name" value="Carboxyl_trans"/>
    <property type="match status" value="1"/>
</dbReference>
<dbReference type="RefSeq" id="WP_246386443.1">
    <property type="nucleotide sequence ID" value="NZ_JACHWY010000001.1"/>
</dbReference>
<dbReference type="Proteomes" id="UP000537130">
    <property type="component" value="Unassembled WGS sequence"/>
</dbReference>
<comment type="caution">
    <text evidence="3">The sequence shown here is derived from an EMBL/GenBank/DDBJ whole genome shotgun (WGS) entry which is preliminary data.</text>
</comment>
<gene>
    <name evidence="3" type="ORF">FHR99_000505</name>
</gene>
<dbReference type="GO" id="GO:0004658">
    <property type="term" value="F:propionyl-CoA carboxylase activity"/>
    <property type="evidence" value="ECO:0007669"/>
    <property type="project" value="TreeGrafter"/>
</dbReference>
<dbReference type="InterPro" id="IPR051047">
    <property type="entry name" value="AccD/PCCB"/>
</dbReference>
<protein>
    <submittedName>
        <fullName evidence="3">Acetyl-CoA carboxylase carboxyltransferase component</fullName>
    </submittedName>
</protein>
<evidence type="ECO:0000313" key="4">
    <source>
        <dbReference type="Proteomes" id="UP000537130"/>
    </source>
</evidence>
<accession>A0A7W4W2N9</accession>
<dbReference type="AlphaFoldDB" id="A0A7W4W2N9"/>
<proteinExistence type="predicted"/>
<dbReference type="PROSITE" id="PS50980">
    <property type="entry name" value="COA_CT_NTER"/>
    <property type="match status" value="1"/>
</dbReference>
<organism evidence="3 4">
    <name type="scientific">Litorivivens lipolytica</name>
    <dbReference type="NCBI Taxonomy" id="1524264"/>
    <lineage>
        <taxon>Bacteria</taxon>
        <taxon>Pseudomonadati</taxon>
        <taxon>Pseudomonadota</taxon>
        <taxon>Gammaproteobacteria</taxon>
        <taxon>Litorivivens</taxon>
    </lineage>
</organism>
<evidence type="ECO:0000259" key="1">
    <source>
        <dbReference type="PROSITE" id="PS50980"/>
    </source>
</evidence>
<dbReference type="PANTHER" id="PTHR43842">
    <property type="entry name" value="PROPIONYL-COA CARBOXYLASE BETA CHAIN"/>
    <property type="match status" value="1"/>
</dbReference>
<feature type="domain" description="CoA carboxyltransferase C-terminal" evidence="2">
    <location>
        <begin position="270"/>
        <end position="500"/>
    </location>
</feature>
<evidence type="ECO:0000313" key="3">
    <source>
        <dbReference type="EMBL" id="MBB3046269.1"/>
    </source>
</evidence>